<sequence length="366" mass="39870">MLAPTPMNQAVRLAAIRRYDLGHNVHRGAFDGIVELAAQVCQCPIALVSIVREADQVFEAACGLDQSGTDLGSSVCSHAILQDELLEISDLRLDMRTHDNPLVTDPDDPLVFYAGAQIVTRDGVTLGSLCVLDRRPRRLGDHERRALRILADQVMQRLELHEAMRQQEVLRREVDHRVKNNLANVAVLARMAARTAVSPETRETLASVERRIQVMVELHSTLYSSAETGGDDVAIDVPDYLSRVIRHLQAIAPAGVRIEEAFDPLQLVSQKASALGVLANELTSNACKHAFPDGRKGTVQLIGRRSGDLYTLSCEDDGIGMQDEATAKGLGMRIMQASCAQLGAELSWSSVPGKTVGSVTFAADHR</sequence>
<keyword evidence="5" id="KW-0547">Nucleotide-binding</keyword>
<evidence type="ECO:0000256" key="3">
    <source>
        <dbReference type="ARBA" id="ARBA00022553"/>
    </source>
</evidence>
<keyword evidence="10" id="KW-1185">Reference proteome</keyword>
<comment type="caution">
    <text evidence="9">The sequence shown here is derived from an EMBL/GenBank/DDBJ whole genome shotgun (WGS) entry which is preliminary data.</text>
</comment>
<dbReference type="Pfam" id="PF02518">
    <property type="entry name" value="HATPase_c"/>
    <property type="match status" value="1"/>
</dbReference>
<dbReference type="SMART" id="SM00065">
    <property type="entry name" value="GAF"/>
    <property type="match status" value="1"/>
</dbReference>
<keyword evidence="6" id="KW-0418">Kinase</keyword>
<dbReference type="PROSITE" id="PS50109">
    <property type="entry name" value="HIS_KIN"/>
    <property type="match status" value="1"/>
</dbReference>
<accession>A0A0D1EEI8</accession>
<keyword evidence="3" id="KW-0597">Phosphoprotein</keyword>
<dbReference type="Proteomes" id="UP000032232">
    <property type="component" value="Unassembled WGS sequence"/>
</dbReference>
<dbReference type="RefSeq" id="WP_052500910.1">
    <property type="nucleotide sequence ID" value="NZ_FZPF01000013.1"/>
</dbReference>
<dbReference type="STRING" id="935700.jaqu_20810"/>
<evidence type="ECO:0000313" key="9">
    <source>
        <dbReference type="EMBL" id="KIT16119.1"/>
    </source>
</evidence>
<dbReference type="PANTHER" id="PTHR43102:SF2">
    <property type="entry name" value="GAF DOMAIN-CONTAINING PROTEIN"/>
    <property type="match status" value="1"/>
</dbReference>
<dbReference type="InterPro" id="IPR003594">
    <property type="entry name" value="HATPase_dom"/>
</dbReference>
<evidence type="ECO:0000259" key="8">
    <source>
        <dbReference type="PROSITE" id="PS50109"/>
    </source>
</evidence>
<evidence type="ECO:0000256" key="2">
    <source>
        <dbReference type="ARBA" id="ARBA00012438"/>
    </source>
</evidence>
<feature type="domain" description="Histidine kinase" evidence="8">
    <location>
        <begin position="173"/>
        <end position="365"/>
    </location>
</feature>
<dbReference type="EMBL" id="JYFE01000040">
    <property type="protein sequence ID" value="KIT16119.1"/>
    <property type="molecule type" value="Genomic_DNA"/>
</dbReference>
<reference evidence="9 10" key="1">
    <citation type="submission" date="2015-02" db="EMBL/GenBank/DDBJ databases">
        <title>Genome Sequence of Jannaschia aquimarina DSM28248, a member of the Roseobacter clade.</title>
        <authorList>
            <person name="Voget S."/>
            <person name="Daniel R."/>
        </authorList>
    </citation>
    <scope>NUCLEOTIDE SEQUENCE [LARGE SCALE GENOMIC DNA]</scope>
    <source>
        <strain evidence="9 10">GSW-M26</strain>
    </source>
</reference>
<dbReference type="PATRIC" id="fig|935700.4.peg.2147"/>
<dbReference type="Gene3D" id="3.30.450.40">
    <property type="match status" value="1"/>
</dbReference>
<evidence type="ECO:0000256" key="1">
    <source>
        <dbReference type="ARBA" id="ARBA00000085"/>
    </source>
</evidence>
<dbReference type="Gene3D" id="3.30.565.10">
    <property type="entry name" value="Histidine kinase-like ATPase, C-terminal domain"/>
    <property type="match status" value="1"/>
</dbReference>
<dbReference type="Pfam" id="PF07568">
    <property type="entry name" value="HisKA_2"/>
    <property type="match status" value="1"/>
</dbReference>
<evidence type="ECO:0000256" key="6">
    <source>
        <dbReference type="ARBA" id="ARBA00022777"/>
    </source>
</evidence>
<dbReference type="PANTHER" id="PTHR43102">
    <property type="entry name" value="SLR1143 PROTEIN"/>
    <property type="match status" value="1"/>
</dbReference>
<dbReference type="GO" id="GO:0005524">
    <property type="term" value="F:ATP binding"/>
    <property type="evidence" value="ECO:0007669"/>
    <property type="project" value="UniProtKB-KW"/>
</dbReference>
<dbReference type="OrthoDB" id="9816309at2"/>
<dbReference type="SMART" id="SM00911">
    <property type="entry name" value="HWE_HK"/>
    <property type="match status" value="1"/>
</dbReference>
<dbReference type="InterPro" id="IPR029016">
    <property type="entry name" value="GAF-like_dom_sf"/>
</dbReference>
<dbReference type="Pfam" id="PF01590">
    <property type="entry name" value="GAF"/>
    <property type="match status" value="1"/>
</dbReference>
<evidence type="ECO:0000256" key="5">
    <source>
        <dbReference type="ARBA" id="ARBA00022741"/>
    </source>
</evidence>
<dbReference type="SUPFAM" id="SSF55874">
    <property type="entry name" value="ATPase domain of HSP90 chaperone/DNA topoisomerase II/histidine kinase"/>
    <property type="match status" value="1"/>
</dbReference>
<evidence type="ECO:0000256" key="7">
    <source>
        <dbReference type="ARBA" id="ARBA00022840"/>
    </source>
</evidence>
<dbReference type="AlphaFoldDB" id="A0A0D1EEI8"/>
<dbReference type="InterPro" id="IPR003018">
    <property type="entry name" value="GAF"/>
</dbReference>
<keyword evidence="4 9" id="KW-0808">Transferase</keyword>
<name>A0A0D1EEI8_9RHOB</name>
<dbReference type="SUPFAM" id="SSF55781">
    <property type="entry name" value="GAF domain-like"/>
    <property type="match status" value="1"/>
</dbReference>
<dbReference type="InterPro" id="IPR011102">
    <property type="entry name" value="Sig_transdc_His_kinase_HWE"/>
</dbReference>
<keyword evidence="7" id="KW-0067">ATP-binding</keyword>
<gene>
    <name evidence="9" type="primary">pdtaS_1</name>
    <name evidence="9" type="ORF">jaqu_20810</name>
</gene>
<proteinExistence type="predicted"/>
<evidence type="ECO:0000256" key="4">
    <source>
        <dbReference type="ARBA" id="ARBA00022679"/>
    </source>
</evidence>
<evidence type="ECO:0000313" key="10">
    <source>
        <dbReference type="Proteomes" id="UP000032232"/>
    </source>
</evidence>
<comment type="catalytic activity">
    <reaction evidence="1">
        <text>ATP + protein L-histidine = ADP + protein N-phospho-L-histidine.</text>
        <dbReference type="EC" id="2.7.13.3"/>
    </reaction>
</comment>
<organism evidence="9 10">
    <name type="scientific">Jannaschia aquimarina</name>
    <dbReference type="NCBI Taxonomy" id="935700"/>
    <lineage>
        <taxon>Bacteria</taxon>
        <taxon>Pseudomonadati</taxon>
        <taxon>Pseudomonadota</taxon>
        <taxon>Alphaproteobacteria</taxon>
        <taxon>Rhodobacterales</taxon>
        <taxon>Roseobacteraceae</taxon>
        <taxon>Jannaschia</taxon>
    </lineage>
</organism>
<dbReference type="GO" id="GO:0004673">
    <property type="term" value="F:protein histidine kinase activity"/>
    <property type="evidence" value="ECO:0007669"/>
    <property type="project" value="UniProtKB-EC"/>
</dbReference>
<protein>
    <recommendedName>
        <fullName evidence="2">histidine kinase</fullName>
        <ecNumber evidence="2">2.7.13.3</ecNumber>
    </recommendedName>
</protein>
<dbReference type="InterPro" id="IPR036890">
    <property type="entry name" value="HATPase_C_sf"/>
</dbReference>
<dbReference type="InterPro" id="IPR005467">
    <property type="entry name" value="His_kinase_dom"/>
</dbReference>
<dbReference type="InterPro" id="IPR011495">
    <property type="entry name" value="Sig_transdc_His_kin_sub2_dim/P"/>
</dbReference>
<dbReference type="EC" id="2.7.13.3" evidence="2"/>